<proteinExistence type="predicted"/>
<evidence type="ECO:0000259" key="2">
    <source>
        <dbReference type="Pfam" id="PF06985"/>
    </source>
</evidence>
<dbReference type="PANTHER" id="PTHR24148">
    <property type="entry name" value="ANKYRIN REPEAT DOMAIN-CONTAINING PROTEIN 39 HOMOLOG-RELATED"/>
    <property type="match status" value="1"/>
</dbReference>
<dbReference type="InterPro" id="IPR010730">
    <property type="entry name" value="HET"/>
</dbReference>
<dbReference type="Proteomes" id="UP000235672">
    <property type="component" value="Unassembled WGS sequence"/>
</dbReference>
<evidence type="ECO:0000256" key="1">
    <source>
        <dbReference type="SAM" id="MobiDB-lite"/>
    </source>
</evidence>
<dbReference type="Pfam" id="PF06985">
    <property type="entry name" value="HET"/>
    <property type="match status" value="1"/>
</dbReference>
<dbReference type="PANTHER" id="PTHR24148:SF64">
    <property type="entry name" value="HETEROKARYON INCOMPATIBILITY DOMAIN-CONTAINING PROTEIN"/>
    <property type="match status" value="1"/>
</dbReference>
<gene>
    <name evidence="3" type="ORF">NA56DRAFT_648363</name>
</gene>
<feature type="region of interest" description="Disordered" evidence="1">
    <location>
        <begin position="340"/>
        <end position="359"/>
    </location>
</feature>
<evidence type="ECO:0000313" key="4">
    <source>
        <dbReference type="Proteomes" id="UP000235672"/>
    </source>
</evidence>
<protein>
    <submittedName>
        <fullName evidence="3">HET-domain-containing protein</fullName>
    </submittedName>
</protein>
<name>A0A2J6PV91_9HELO</name>
<reference evidence="3 4" key="1">
    <citation type="submission" date="2016-05" db="EMBL/GenBank/DDBJ databases">
        <title>A degradative enzymes factory behind the ericoid mycorrhizal symbiosis.</title>
        <authorList>
            <consortium name="DOE Joint Genome Institute"/>
            <person name="Martino E."/>
            <person name="Morin E."/>
            <person name="Grelet G."/>
            <person name="Kuo A."/>
            <person name="Kohler A."/>
            <person name="Daghino S."/>
            <person name="Barry K."/>
            <person name="Choi C."/>
            <person name="Cichocki N."/>
            <person name="Clum A."/>
            <person name="Copeland A."/>
            <person name="Hainaut M."/>
            <person name="Haridas S."/>
            <person name="Labutti K."/>
            <person name="Lindquist E."/>
            <person name="Lipzen A."/>
            <person name="Khouja H.-R."/>
            <person name="Murat C."/>
            <person name="Ohm R."/>
            <person name="Olson A."/>
            <person name="Spatafora J."/>
            <person name="Veneault-Fourrey C."/>
            <person name="Henrissat B."/>
            <person name="Grigoriev I."/>
            <person name="Martin F."/>
            <person name="Perotto S."/>
        </authorList>
    </citation>
    <scope>NUCLEOTIDE SEQUENCE [LARGE SCALE GENOMIC DNA]</scope>
    <source>
        <strain evidence="3 4">UAMH 7357</strain>
    </source>
</reference>
<keyword evidence="4" id="KW-1185">Reference proteome</keyword>
<accession>A0A2J6PV91</accession>
<dbReference type="STRING" id="1745343.A0A2J6PV91"/>
<sequence>MMRTDVTEDTEEVDNLQEPELYCYQKLLAPDECIRLLKLQPGTGDQEIICELVDHNLSEKTETSYEALSWCWGSAARNKKLAIRCGISTFSSMIPPNLLEALAVLRLQESVRTLWVDALCINQADSEEKSVQIPMMSRIYRRAEKVCIWLGQDEHHGAAIQFIKSEVLKLESFDALVQLEGASEGWRAILDMLQGEWFIRRWILQEILFARDAVVYYGLESILWQDFADAVSLFLKVQMSTRAVSDIMKKDPSYYHVPGWFEYASELGAGIMIGTSQSLFRVSSDGKKVPLRGLESLVHECQMFQNSESRDTIYALLGLANDTTGFDAAQRKRPYLPSRDVSISRQSQRNRVDSEPKDYPVNYAQPYASHCKDFVEFVIRQCSQTDKTRALDILCRPWAPIPIVSGRRLPSWVSTLSDAAFDMYRHLGTSMLQRVGRKNCDPLVGPPQSNRSKDSTYYAASGDRGVDLSTILFQENPNHYSVHISGFIFESVGQVEVQSQGGAVPAAWVEAFGVGTEDGDMPLPDELWRLLVADRGPNGGTLPAYYKRACKEVIRKCGLRSGAMALSDLINNEGNPLITDFCRRVQAVVYNRRMIRTRGGRLGIARKHVQKDDLICILYGCSVPVMLRKHVENRRENVVSEQTGIPVGPEEEETFYELLGECYVHGIMDGEAIEFQERNSIKSEVFELR</sequence>
<evidence type="ECO:0000313" key="3">
    <source>
        <dbReference type="EMBL" id="PMD17943.1"/>
    </source>
</evidence>
<dbReference type="InterPro" id="IPR052895">
    <property type="entry name" value="HetReg/Transcr_Mod"/>
</dbReference>
<organism evidence="3 4">
    <name type="scientific">Hyaloscypha hepaticicola</name>
    <dbReference type="NCBI Taxonomy" id="2082293"/>
    <lineage>
        <taxon>Eukaryota</taxon>
        <taxon>Fungi</taxon>
        <taxon>Dikarya</taxon>
        <taxon>Ascomycota</taxon>
        <taxon>Pezizomycotina</taxon>
        <taxon>Leotiomycetes</taxon>
        <taxon>Helotiales</taxon>
        <taxon>Hyaloscyphaceae</taxon>
        <taxon>Hyaloscypha</taxon>
    </lineage>
</organism>
<dbReference type="OrthoDB" id="3477286at2759"/>
<feature type="domain" description="Heterokaryon incompatibility" evidence="2">
    <location>
        <begin position="65"/>
        <end position="206"/>
    </location>
</feature>
<dbReference type="AlphaFoldDB" id="A0A2J6PV91"/>
<dbReference type="EMBL" id="KZ613497">
    <property type="protein sequence ID" value="PMD17943.1"/>
    <property type="molecule type" value="Genomic_DNA"/>
</dbReference>